<comment type="caution">
    <text evidence="1">The sequence shown here is derived from an EMBL/GenBank/DDBJ whole genome shotgun (WGS) entry which is preliminary data.</text>
</comment>
<sequence length="213" mass="23752">MIELKIELERAKESGLVLSQVDIHDRIENLKDCFGTLKCRAESIIGQLDDFFDEIVEGRKKLLNLGDGRILAITWFTAKCNTPKSHPETSHSAYDPEEPQTNPLLTFVPVYCIISEINAKPSHKEVGLRQYDSQTFMMVIASTDGRLLQPALEMQFWSSGIALNDSASLAGELPSLPSLGASFYSKLKDSELNSQLNTTELSLLLIMFLKISD</sequence>
<name>A0A2G2WSC2_CAPBA</name>
<dbReference type="STRING" id="33114.A0A2G2WSC2"/>
<evidence type="ECO:0000313" key="1">
    <source>
        <dbReference type="EMBL" id="PHT48070.1"/>
    </source>
</evidence>
<dbReference type="EMBL" id="MLFT02000005">
    <property type="protein sequence ID" value="PHT48070.1"/>
    <property type="molecule type" value="Genomic_DNA"/>
</dbReference>
<evidence type="ECO:0000313" key="2">
    <source>
        <dbReference type="Proteomes" id="UP000224567"/>
    </source>
</evidence>
<proteinExistence type="predicted"/>
<dbReference type="OrthoDB" id="691840at2759"/>
<keyword evidence="2" id="KW-1185">Reference proteome</keyword>
<organism evidence="1 2">
    <name type="scientific">Capsicum baccatum</name>
    <name type="common">Peruvian pepper</name>
    <dbReference type="NCBI Taxonomy" id="33114"/>
    <lineage>
        <taxon>Eukaryota</taxon>
        <taxon>Viridiplantae</taxon>
        <taxon>Streptophyta</taxon>
        <taxon>Embryophyta</taxon>
        <taxon>Tracheophyta</taxon>
        <taxon>Spermatophyta</taxon>
        <taxon>Magnoliopsida</taxon>
        <taxon>eudicotyledons</taxon>
        <taxon>Gunneridae</taxon>
        <taxon>Pentapetalae</taxon>
        <taxon>asterids</taxon>
        <taxon>lamiids</taxon>
        <taxon>Solanales</taxon>
        <taxon>Solanaceae</taxon>
        <taxon>Solanoideae</taxon>
        <taxon>Capsiceae</taxon>
        <taxon>Capsicum</taxon>
    </lineage>
</organism>
<reference evidence="2" key="2">
    <citation type="journal article" date="2017" name="J. Anim. Genet.">
        <title>Multiple reference genome sequences of hot pepper reveal the massive evolution of plant disease resistance genes by retroduplication.</title>
        <authorList>
            <person name="Kim S."/>
            <person name="Park J."/>
            <person name="Yeom S.-I."/>
            <person name="Kim Y.-M."/>
            <person name="Seo E."/>
            <person name="Kim K.-T."/>
            <person name="Kim M.-S."/>
            <person name="Lee J.M."/>
            <person name="Cheong K."/>
            <person name="Shin H.-S."/>
            <person name="Kim S.-B."/>
            <person name="Han K."/>
            <person name="Lee J."/>
            <person name="Park M."/>
            <person name="Lee H.-A."/>
            <person name="Lee H.-Y."/>
            <person name="Lee Y."/>
            <person name="Oh S."/>
            <person name="Lee J.H."/>
            <person name="Choi E."/>
            <person name="Choi E."/>
            <person name="Lee S.E."/>
            <person name="Jeon J."/>
            <person name="Kim H."/>
            <person name="Choi G."/>
            <person name="Song H."/>
            <person name="Lee J."/>
            <person name="Lee S.-C."/>
            <person name="Kwon J.-K."/>
            <person name="Lee H.-Y."/>
            <person name="Koo N."/>
            <person name="Hong Y."/>
            <person name="Kim R.W."/>
            <person name="Kang W.-H."/>
            <person name="Huh J.H."/>
            <person name="Kang B.-C."/>
            <person name="Yang T.-J."/>
            <person name="Lee Y.-H."/>
            <person name="Bennetzen J.L."/>
            <person name="Choi D."/>
        </authorList>
    </citation>
    <scope>NUCLEOTIDE SEQUENCE [LARGE SCALE GENOMIC DNA]</scope>
    <source>
        <strain evidence="2">cv. PBC81</strain>
    </source>
</reference>
<accession>A0A2G2WSC2</accession>
<gene>
    <name evidence="1" type="ORF">CQW23_12278</name>
</gene>
<reference evidence="1 2" key="1">
    <citation type="journal article" date="2017" name="Genome Biol.">
        <title>New reference genome sequences of hot pepper reveal the massive evolution of plant disease-resistance genes by retroduplication.</title>
        <authorList>
            <person name="Kim S."/>
            <person name="Park J."/>
            <person name="Yeom S.I."/>
            <person name="Kim Y.M."/>
            <person name="Seo E."/>
            <person name="Kim K.T."/>
            <person name="Kim M.S."/>
            <person name="Lee J.M."/>
            <person name="Cheong K."/>
            <person name="Shin H.S."/>
            <person name="Kim S.B."/>
            <person name="Han K."/>
            <person name="Lee J."/>
            <person name="Park M."/>
            <person name="Lee H.A."/>
            <person name="Lee H.Y."/>
            <person name="Lee Y."/>
            <person name="Oh S."/>
            <person name="Lee J.H."/>
            <person name="Choi E."/>
            <person name="Choi E."/>
            <person name="Lee S.E."/>
            <person name="Jeon J."/>
            <person name="Kim H."/>
            <person name="Choi G."/>
            <person name="Song H."/>
            <person name="Lee J."/>
            <person name="Lee S.C."/>
            <person name="Kwon J.K."/>
            <person name="Lee H.Y."/>
            <person name="Koo N."/>
            <person name="Hong Y."/>
            <person name="Kim R.W."/>
            <person name="Kang W.H."/>
            <person name="Huh J.H."/>
            <person name="Kang B.C."/>
            <person name="Yang T.J."/>
            <person name="Lee Y.H."/>
            <person name="Bennetzen J.L."/>
            <person name="Choi D."/>
        </authorList>
    </citation>
    <scope>NUCLEOTIDE SEQUENCE [LARGE SCALE GENOMIC DNA]</scope>
    <source>
        <strain evidence="2">cv. PBC81</strain>
    </source>
</reference>
<dbReference type="AlphaFoldDB" id="A0A2G2WSC2"/>
<protein>
    <submittedName>
        <fullName evidence="1">Uncharacterized protein</fullName>
    </submittedName>
</protein>
<dbReference type="Proteomes" id="UP000224567">
    <property type="component" value="Unassembled WGS sequence"/>
</dbReference>